<evidence type="ECO:0000313" key="1">
    <source>
        <dbReference type="EMBL" id="MBP2388749.1"/>
    </source>
</evidence>
<gene>
    <name evidence="1" type="ORF">JOF47_004322</name>
</gene>
<accession>A0ABS4XM59</accession>
<dbReference type="Proteomes" id="UP001296993">
    <property type="component" value="Unassembled WGS sequence"/>
</dbReference>
<organism evidence="1 2">
    <name type="scientific">Paeniglutamicibacter kerguelensis</name>
    <dbReference type="NCBI Taxonomy" id="254788"/>
    <lineage>
        <taxon>Bacteria</taxon>
        <taxon>Bacillati</taxon>
        <taxon>Actinomycetota</taxon>
        <taxon>Actinomycetes</taxon>
        <taxon>Micrococcales</taxon>
        <taxon>Micrococcaceae</taxon>
        <taxon>Paeniglutamicibacter</taxon>
    </lineage>
</organism>
<evidence type="ECO:0000313" key="2">
    <source>
        <dbReference type="Proteomes" id="UP001296993"/>
    </source>
</evidence>
<proteinExistence type="predicted"/>
<dbReference type="RefSeq" id="WP_210002585.1">
    <property type="nucleotide sequence ID" value="NZ_JAGIOF010000004.1"/>
</dbReference>
<comment type="caution">
    <text evidence="1">The sequence shown here is derived from an EMBL/GenBank/DDBJ whole genome shotgun (WGS) entry which is preliminary data.</text>
</comment>
<keyword evidence="2" id="KW-1185">Reference proteome</keyword>
<reference evidence="1 2" key="1">
    <citation type="submission" date="2021-03" db="EMBL/GenBank/DDBJ databases">
        <title>Sequencing the genomes of 1000 actinobacteria strains.</title>
        <authorList>
            <person name="Klenk H.-P."/>
        </authorList>
    </citation>
    <scope>NUCLEOTIDE SEQUENCE [LARGE SCALE GENOMIC DNA]</scope>
    <source>
        <strain evidence="1 2">DSM 15797</strain>
    </source>
</reference>
<name>A0ABS4XM59_9MICC</name>
<dbReference type="EMBL" id="JAGIOF010000004">
    <property type="protein sequence ID" value="MBP2388749.1"/>
    <property type="molecule type" value="Genomic_DNA"/>
</dbReference>
<protein>
    <submittedName>
        <fullName evidence="1">Uncharacterized protein</fullName>
    </submittedName>
</protein>
<sequence length="52" mass="6042">MRPRPRMIVFWDPLIGGFQNVGVNAMQATQTLEGKCMPPRYRDFLETNRSSQ</sequence>